<dbReference type="InterPro" id="IPR003838">
    <property type="entry name" value="ABC3_permease_C"/>
</dbReference>
<feature type="transmembrane region" description="Helical" evidence="6">
    <location>
        <begin position="672"/>
        <end position="696"/>
    </location>
</feature>
<feature type="domain" description="ABC3 transporter permease C-terminal" evidence="7">
    <location>
        <begin position="675"/>
        <end position="788"/>
    </location>
</feature>
<feature type="transmembrane region" description="Helical" evidence="6">
    <location>
        <begin position="724"/>
        <end position="743"/>
    </location>
</feature>
<feature type="transmembrane region" description="Helical" evidence="6">
    <location>
        <begin position="755"/>
        <end position="776"/>
    </location>
</feature>
<sequence>MLKNYLKAAFRNLSKNKAQSIINITGLSVGMAVAILIGLWIWDELSFNKFHKNYAHIAQLKQNQVFNGITDTWSSMPYPMGNELRNKYGGYFKYVVMSSWTENHILTYGDKQLMKDGNYVEQDAPEMFTFNMLKGTKASLMDPYSIILSQSLARTLFADADPLEQVIKLDSKVSLKVTGVYEDLPNNSVWGRVSYFVPWKLKAIMDGWVTGQYENTWGSNGFQVFVQVADHVTMEQASAKIRNTRYDNLDAHGQQFKPQIFLHPMSKWRLYEQFKNGVNTGGRIEFVWLFGIIGVFVLLLACINFMNLSTARSEKRAKEVGIRKAVGSLRGQLMLQFFSESVLMAMLAFVCALLLSQLLLPFFNEMADKKISILWAQPWFWLIGLGFALLTGIISGSYPAMYLSAFQPVKVLKGTFRTGRLAAMPRRVLVVLQFTVSVTLIIGTLVVFRQVQYAKNRPVGYNREGLIAIHMITPDLYKHFDAVRDELKKAGAITEMASSEAPLTEVWSTNGAFDWAGKDPALAVDFPNTGVSYDYGKTVGWQFKEGRDFSRDFASDSLAFVVNESAVKFMGLKDPVGQTLKWEDMPFKIIGVIKDVVTESPYTQVRASVYCMARGHENFMILRVNPALGLHTALAKIESTFKRYNPAQPFTYEFADDSYARKFNNEERIGKLASSFAILAIFISCLGLFGMASFMAEQRTKEIGVRKVLGASVLNLWGLLSKDFLLLVVISLFVAAPLAYYFMHQWLQNYEYRSGISWWIFVVTGAGALLITLLTVSYQSIKAALMNPVKSLRTE</sequence>
<evidence type="ECO:0000256" key="6">
    <source>
        <dbReference type="SAM" id="Phobius"/>
    </source>
</evidence>
<feature type="transmembrane region" description="Helical" evidence="6">
    <location>
        <begin position="21"/>
        <end position="42"/>
    </location>
</feature>
<feature type="domain" description="ABC3 transporter permease C-terminal" evidence="7">
    <location>
        <begin position="292"/>
        <end position="407"/>
    </location>
</feature>
<accession>A0A5B2W268</accession>
<dbReference type="InterPro" id="IPR025857">
    <property type="entry name" value="MacB_PCD"/>
</dbReference>
<reference evidence="9 10" key="2">
    <citation type="submission" date="2019-09" db="EMBL/GenBank/DDBJ databases">
        <authorList>
            <person name="Jin C."/>
        </authorList>
    </citation>
    <scope>NUCLEOTIDE SEQUENCE [LARGE SCALE GENOMIC DNA]</scope>
    <source>
        <strain evidence="9 10">BN140078</strain>
    </source>
</reference>
<keyword evidence="2" id="KW-1003">Cell membrane</keyword>
<evidence type="ECO:0000259" key="8">
    <source>
        <dbReference type="Pfam" id="PF12704"/>
    </source>
</evidence>
<dbReference type="InterPro" id="IPR050250">
    <property type="entry name" value="Macrolide_Exporter_MacB"/>
</dbReference>
<evidence type="ECO:0000313" key="10">
    <source>
        <dbReference type="Proteomes" id="UP000324611"/>
    </source>
</evidence>
<name>A0A5B2W268_9BACT</name>
<dbReference type="Proteomes" id="UP000324611">
    <property type="component" value="Unassembled WGS sequence"/>
</dbReference>
<comment type="subcellular location">
    <subcellularLocation>
        <location evidence="1">Cell membrane</location>
        <topology evidence="1">Multi-pass membrane protein</topology>
    </subcellularLocation>
</comment>
<protein>
    <submittedName>
        <fullName evidence="9">FtsX-like permease family protein</fullName>
    </submittedName>
</protein>
<feature type="transmembrane region" description="Helical" evidence="6">
    <location>
        <begin position="427"/>
        <end position="448"/>
    </location>
</feature>
<evidence type="ECO:0000256" key="5">
    <source>
        <dbReference type="ARBA" id="ARBA00023136"/>
    </source>
</evidence>
<evidence type="ECO:0000313" key="9">
    <source>
        <dbReference type="EMBL" id="KAA2244596.1"/>
    </source>
</evidence>
<keyword evidence="3 6" id="KW-0812">Transmembrane</keyword>
<feature type="domain" description="MacB-like periplasmic core" evidence="8">
    <location>
        <begin position="528"/>
        <end position="600"/>
    </location>
</feature>
<dbReference type="RefSeq" id="WP_149835993.1">
    <property type="nucleotide sequence ID" value="NZ_VUOC01000001.1"/>
</dbReference>
<dbReference type="AlphaFoldDB" id="A0A5B2W268"/>
<organism evidence="9 10">
    <name type="scientific">Chitinophaga agrisoli</name>
    <dbReference type="NCBI Taxonomy" id="2607653"/>
    <lineage>
        <taxon>Bacteria</taxon>
        <taxon>Pseudomonadati</taxon>
        <taxon>Bacteroidota</taxon>
        <taxon>Chitinophagia</taxon>
        <taxon>Chitinophagales</taxon>
        <taxon>Chitinophagaceae</taxon>
        <taxon>Chitinophaga</taxon>
    </lineage>
</organism>
<dbReference type="GO" id="GO:0022857">
    <property type="term" value="F:transmembrane transporter activity"/>
    <property type="evidence" value="ECO:0007669"/>
    <property type="project" value="TreeGrafter"/>
</dbReference>
<feature type="domain" description="MacB-like periplasmic core" evidence="8">
    <location>
        <begin position="20"/>
        <end position="243"/>
    </location>
</feature>
<evidence type="ECO:0000256" key="1">
    <source>
        <dbReference type="ARBA" id="ARBA00004651"/>
    </source>
</evidence>
<evidence type="ECO:0000256" key="2">
    <source>
        <dbReference type="ARBA" id="ARBA00022475"/>
    </source>
</evidence>
<keyword evidence="4 6" id="KW-1133">Transmembrane helix</keyword>
<feature type="transmembrane region" description="Helical" evidence="6">
    <location>
        <begin position="286"/>
        <end position="308"/>
    </location>
</feature>
<gene>
    <name evidence="9" type="ORF">F0L74_01070</name>
</gene>
<comment type="caution">
    <text evidence="9">The sequence shown here is derived from an EMBL/GenBank/DDBJ whole genome shotgun (WGS) entry which is preliminary data.</text>
</comment>
<proteinExistence type="predicted"/>
<dbReference type="GO" id="GO:0005886">
    <property type="term" value="C:plasma membrane"/>
    <property type="evidence" value="ECO:0007669"/>
    <property type="project" value="UniProtKB-SubCell"/>
</dbReference>
<keyword evidence="10" id="KW-1185">Reference proteome</keyword>
<dbReference type="PANTHER" id="PTHR30572">
    <property type="entry name" value="MEMBRANE COMPONENT OF TRANSPORTER-RELATED"/>
    <property type="match status" value="1"/>
</dbReference>
<dbReference type="EMBL" id="VUOC01000001">
    <property type="protein sequence ID" value="KAA2244596.1"/>
    <property type="molecule type" value="Genomic_DNA"/>
</dbReference>
<evidence type="ECO:0000259" key="7">
    <source>
        <dbReference type="Pfam" id="PF02687"/>
    </source>
</evidence>
<dbReference type="Pfam" id="PF12704">
    <property type="entry name" value="MacB_PCD"/>
    <property type="match status" value="2"/>
</dbReference>
<feature type="transmembrane region" description="Helical" evidence="6">
    <location>
        <begin position="333"/>
        <end position="359"/>
    </location>
</feature>
<evidence type="ECO:0000256" key="3">
    <source>
        <dbReference type="ARBA" id="ARBA00022692"/>
    </source>
</evidence>
<dbReference type="Pfam" id="PF02687">
    <property type="entry name" value="FtsX"/>
    <property type="match status" value="2"/>
</dbReference>
<evidence type="ECO:0000256" key="4">
    <source>
        <dbReference type="ARBA" id="ARBA00022989"/>
    </source>
</evidence>
<reference evidence="9 10" key="1">
    <citation type="submission" date="2019-09" db="EMBL/GenBank/DDBJ databases">
        <title>Chitinophaga ginsengihumi sp. nov., isolated from soil of ginseng rhizosphere.</title>
        <authorList>
            <person name="Lee J."/>
        </authorList>
    </citation>
    <scope>NUCLEOTIDE SEQUENCE [LARGE SCALE GENOMIC DNA]</scope>
    <source>
        <strain evidence="9 10">BN140078</strain>
    </source>
</reference>
<dbReference type="PANTHER" id="PTHR30572:SF18">
    <property type="entry name" value="ABC-TYPE MACROLIDE FAMILY EXPORT SYSTEM PERMEASE COMPONENT 2"/>
    <property type="match status" value="1"/>
</dbReference>
<feature type="transmembrane region" description="Helical" evidence="6">
    <location>
        <begin position="379"/>
        <end position="406"/>
    </location>
</feature>
<keyword evidence="5 6" id="KW-0472">Membrane</keyword>